<name>A0ACC2XQ68_9TREE</name>
<evidence type="ECO:0000313" key="2">
    <source>
        <dbReference type="Proteomes" id="UP001243375"/>
    </source>
</evidence>
<keyword evidence="2" id="KW-1185">Reference proteome</keyword>
<protein>
    <submittedName>
        <fullName evidence="1">Uncharacterized protein</fullName>
    </submittedName>
</protein>
<gene>
    <name evidence="1" type="ORF">QFC22_000388</name>
</gene>
<reference evidence="1" key="1">
    <citation type="submission" date="2023-04" db="EMBL/GenBank/DDBJ databases">
        <title>Draft Genome sequencing of Naganishia species isolated from polar environments using Oxford Nanopore Technology.</title>
        <authorList>
            <person name="Leo P."/>
            <person name="Venkateswaran K."/>
        </authorList>
    </citation>
    <scope>NUCLEOTIDE SEQUENCE</scope>
    <source>
        <strain evidence="1">MNA-CCFEE 5425</strain>
    </source>
</reference>
<dbReference type="Proteomes" id="UP001243375">
    <property type="component" value="Unassembled WGS sequence"/>
</dbReference>
<sequence>MDSLDTNNLELLILEALAENYATDTSNQSEGNPSNVIVKGLPATTSAVDDLDSWGESQVNHVQDSWGESQVNHVLSYCRYVQSLPYSSEHLQACLETLQPLLQGLWNGMRPENASGSAGKMEVLTSCCWFSVDFKRVSELTSVMLRALFHIGSSSAVQFGDIVIVFANFLRLLAEKLESRDESTLGLLNQFILEKYLAHLYYVTATALTILTASHEHLLTYPVTPLSPGQLAMILSAVQRLASPQVISNLETVNSNPSPVSSPASTSDKDGAIRNRSEDFHSGPGTGFQSTDNEDTYRPRRISSVRPAYMYEQIAILRRFSGMDLALLVLDMQGAILCQSLAPVEPRVTYDTSFSKGDYKEEHYASNTSWSTLNRIAVQEVPLSTRLGESEEHCGVLEVVASAAVQWWEEIMHGSGIGLGVGIARRFVDRGQSGINGGGSDYGENAVMIAILKLLTLTSLHANQVDEAHLARLRSILSDKVSSYHTAVLEMTFACIGTFVLNFPYLATSMTPVIRKFATTPLLLLEAEMASNGLEVSEVVFATARCLSICVKTSPNDDLTNSTLYSLMNALPHGAETASVLNRSIRGVSVAFADYGRDRSPTLSGGKFPDNRKAFGASTISLISRFALEIDRPEVIQVTVSMLLQRLHAADPAIERAIINNLIPLVSKANDDLVLEVIQAFTAIYRSSNPEDPRTSSNAVLAGLTTLARGLGARPKACSAFLTEMFSLFIDKGASVQTAWSQSHSSKTHEKASANASTDTLSELAALLLPIDAVLANPACTPSLDPTPDIVGAFRDMWFLCVVYGFTKTSSTYVNESGRAALRRIASKTPALILEKDKDYVNSGLEYNPVFRRDYAHTVLPQQRNSLTELLPKRMNDIRNFSMPQATLVQTVHDLELLRTINGRPSVILGYFCNDSLNESPIAGCLEAVADKVGLEPTSQLQRIGLSAQVLGHEMPQTVTEEVRKMIVATTHRYAKVRQIAIKYLNAILTSFSALMCDRRIVFTLLEVLTLLRRSCEDELVDEASDTGPTPCKWLDSAVGRAPIEMQSILQRYLRESRDTLLLDQVEMGAGLAMEYSKAIPRSDRQESLGDIGTTAPNLSSVFELSAFQRQMTEALQTVRTGGPAMATPALRRLLLRATAVLISSPMIERDILHCLVALPMRTFTALGIAAGVDAWTWLVAERPDIEVALLSEISDEWEWTIQANRGLFSDTINYIGPFERPIEYSPTDKTTLDHDLAVAKRLLQPHTLLTQVLSSRFQAVKYRDRGTMLAFFRLLSRSFKAHKQMSSHPLAREVRFSLILLAFQVLGSSRMETDFELKFRNDIFSAALSCWSFGSNRIQLGAEIKLLEEVYTAVEHDRIRAHHRLSSLPQSEGISRASGRVSLRDYASKNTERTQLLNLLLENEISRLRVWMNVTSDPARDLPSGVRSSLESTVSNDAWPRMVRAAWHIDPAIAVHMGERFKIPHVHSEITRIIKLAPRAAIEVPEALQYLLGIELQRDALPAIRYAMRSLEQYPVDLTFFFVPQVVQALRSDRTGYVERFIFETSKISQLFCHQIIWNMKANCYKDDGGEVEDPMKPTLDRMVDLVVSALSGKARAFYDLEFNFFNEVTSISGKLKPFIKKSKPEKKAKIDEEMAKIDVKVGVYLPSNPDGVVVDIDKKSGRPLQSHAKAPFMATFKVRKERIDYGKGNEESSAQIADESVELQGRKVQYEVWQAAIFKVGDDCRQDVLALQIIAMFKNVFMKAGLVLYLFPYRVTATAPGCGVIDVVPNATSRDEMGRAKINNLYSYFVDKYGSPDTTAFQKARLNFVQSMAAYSVACYILQIKDRHNGNIMIDGEGHIVHIDFGFLFDIGPGGVKFEPNSFKLSHEMVVLMGGRESQGYRMFQELTVKAFLAIRPYAEQLIDTVHLMLGTGLPSFKGEPTIKRLRDRFQLHLSERAAADYMMGVIRNAHENYRSTVYDGFQKAQNGIPY</sequence>
<accession>A0ACC2XQ68</accession>
<dbReference type="EMBL" id="JASBWU010000001">
    <property type="protein sequence ID" value="KAJ9125427.1"/>
    <property type="molecule type" value="Genomic_DNA"/>
</dbReference>
<comment type="caution">
    <text evidence="1">The sequence shown here is derived from an EMBL/GenBank/DDBJ whole genome shotgun (WGS) entry which is preliminary data.</text>
</comment>
<organism evidence="1 2">
    <name type="scientific">Naganishia vaughanmartiniae</name>
    <dbReference type="NCBI Taxonomy" id="1424756"/>
    <lineage>
        <taxon>Eukaryota</taxon>
        <taxon>Fungi</taxon>
        <taxon>Dikarya</taxon>
        <taxon>Basidiomycota</taxon>
        <taxon>Agaricomycotina</taxon>
        <taxon>Tremellomycetes</taxon>
        <taxon>Filobasidiales</taxon>
        <taxon>Filobasidiaceae</taxon>
        <taxon>Naganishia</taxon>
    </lineage>
</organism>
<proteinExistence type="predicted"/>
<evidence type="ECO:0000313" key="1">
    <source>
        <dbReference type="EMBL" id="KAJ9125427.1"/>
    </source>
</evidence>